<dbReference type="OrthoDB" id="5188730at2"/>
<reference evidence="7 8" key="1">
    <citation type="submission" date="2018-12" db="EMBL/GenBank/DDBJ databases">
        <authorList>
            <consortium name="Pathogen Informatics"/>
        </authorList>
    </citation>
    <scope>NUCLEOTIDE SEQUENCE [LARGE SCALE GENOMIC DNA]</scope>
    <source>
        <strain evidence="7 8">NCTC10485</strain>
    </source>
</reference>
<dbReference type="Proteomes" id="UP000282551">
    <property type="component" value="Chromosome"/>
</dbReference>
<dbReference type="AlphaFoldDB" id="A0A448HWG5"/>
<organism evidence="7 8">
    <name type="scientific">Mycolicibacterium chitae</name>
    <name type="common">Mycobacterium chitae</name>
    <dbReference type="NCBI Taxonomy" id="1792"/>
    <lineage>
        <taxon>Bacteria</taxon>
        <taxon>Bacillati</taxon>
        <taxon>Actinomycetota</taxon>
        <taxon>Actinomycetes</taxon>
        <taxon>Mycobacteriales</taxon>
        <taxon>Mycobacteriaceae</taxon>
        <taxon>Mycolicibacterium</taxon>
    </lineage>
</organism>
<dbReference type="GO" id="GO:0016020">
    <property type="term" value="C:membrane"/>
    <property type="evidence" value="ECO:0007669"/>
    <property type="project" value="UniProtKB-SubCell"/>
</dbReference>
<sequence>MLAATMISLGVVFVAELGDKSQLITMTYALRHRWWVVLTGVGIAAFLVHGISVTIGHFLGMALPERPIAFAAAIAFLAFAVWTWREGGDSDEETKTVAEPRFILFAVISSFVLAELGDKTMLATVALASDNNWAGVWLGATIGMVLADGVAILAGRLLHRRLPERFLHVMASVLFLLFGLWMLFYSALGWHTAGIVITGGVAAAACIAGIVTAIRRRRRAPLGTAAGRDGRIEPDNAPETA</sequence>
<keyword evidence="5 6" id="KW-0472">Membrane</keyword>
<evidence type="ECO:0000256" key="5">
    <source>
        <dbReference type="ARBA" id="ARBA00023136"/>
    </source>
</evidence>
<dbReference type="PANTHER" id="PTHR12608:SF1">
    <property type="entry name" value="TRANSMEMBRANE PROTEIN 165"/>
    <property type="match status" value="1"/>
</dbReference>
<dbReference type="EMBL" id="LR134355">
    <property type="protein sequence ID" value="VEG44257.1"/>
    <property type="molecule type" value="Genomic_DNA"/>
</dbReference>
<evidence type="ECO:0000256" key="3">
    <source>
        <dbReference type="ARBA" id="ARBA00022692"/>
    </source>
</evidence>
<evidence type="ECO:0000256" key="6">
    <source>
        <dbReference type="RuleBase" id="RU365102"/>
    </source>
</evidence>
<evidence type="ECO:0000313" key="8">
    <source>
        <dbReference type="Proteomes" id="UP000282551"/>
    </source>
</evidence>
<protein>
    <recommendedName>
        <fullName evidence="6">GDT1 family protein</fullName>
    </recommendedName>
</protein>
<dbReference type="Pfam" id="PF01169">
    <property type="entry name" value="GDT1"/>
    <property type="match status" value="2"/>
</dbReference>
<accession>A0A448HWG5</accession>
<keyword evidence="4 6" id="KW-1133">Transmembrane helix</keyword>
<evidence type="ECO:0000313" key="7">
    <source>
        <dbReference type="EMBL" id="VEG44257.1"/>
    </source>
</evidence>
<evidence type="ECO:0000256" key="2">
    <source>
        <dbReference type="ARBA" id="ARBA00009190"/>
    </source>
</evidence>
<comment type="similarity">
    <text evidence="2 6">Belongs to the GDT1 family.</text>
</comment>
<gene>
    <name evidence="7" type="ORF">NCTC10485_00104</name>
</gene>
<feature type="transmembrane region" description="Helical" evidence="6">
    <location>
        <begin position="134"/>
        <end position="154"/>
    </location>
</feature>
<keyword evidence="8" id="KW-1185">Reference proteome</keyword>
<evidence type="ECO:0000256" key="1">
    <source>
        <dbReference type="ARBA" id="ARBA00004141"/>
    </source>
</evidence>
<feature type="transmembrane region" description="Helical" evidence="6">
    <location>
        <begin position="190"/>
        <end position="214"/>
    </location>
</feature>
<feature type="transmembrane region" description="Helical" evidence="6">
    <location>
        <begin position="67"/>
        <end position="84"/>
    </location>
</feature>
<comment type="subcellular location">
    <subcellularLocation>
        <location evidence="1 6">Membrane</location>
        <topology evidence="1 6">Multi-pass membrane protein</topology>
    </subcellularLocation>
</comment>
<feature type="transmembrane region" description="Helical" evidence="6">
    <location>
        <begin position="34"/>
        <end position="55"/>
    </location>
</feature>
<dbReference type="GO" id="GO:0046873">
    <property type="term" value="F:metal ion transmembrane transporter activity"/>
    <property type="evidence" value="ECO:0007669"/>
    <property type="project" value="InterPro"/>
</dbReference>
<feature type="transmembrane region" description="Helical" evidence="6">
    <location>
        <begin position="166"/>
        <end position="184"/>
    </location>
</feature>
<proteinExistence type="inferred from homology"/>
<evidence type="ECO:0000256" key="4">
    <source>
        <dbReference type="ARBA" id="ARBA00022989"/>
    </source>
</evidence>
<dbReference type="RefSeq" id="WP_126331961.1">
    <property type="nucleotide sequence ID" value="NZ_AP022604.1"/>
</dbReference>
<dbReference type="InterPro" id="IPR001727">
    <property type="entry name" value="GDT1-like"/>
</dbReference>
<name>A0A448HWG5_MYCCI</name>
<dbReference type="PANTHER" id="PTHR12608">
    <property type="entry name" value="TRANSMEMBRANE PROTEIN HTP-1 RELATED"/>
    <property type="match status" value="1"/>
</dbReference>
<keyword evidence="3 6" id="KW-0812">Transmembrane</keyword>